<reference evidence="2" key="2">
    <citation type="journal article" date="2023" name="Commun. Biol.">
        <title>Intrasexual cuticular hydrocarbon dimorphism in a wasp sheds light on hydrocarbon biosynthesis genes in Hymenoptera.</title>
        <authorList>
            <person name="Moris V.C."/>
            <person name="Podsiadlowski L."/>
            <person name="Martin S."/>
            <person name="Oeyen J.P."/>
            <person name="Donath A."/>
            <person name="Petersen M."/>
            <person name="Wilbrandt J."/>
            <person name="Misof B."/>
            <person name="Liedtke D."/>
            <person name="Thamm M."/>
            <person name="Scheiner R."/>
            <person name="Schmitt T."/>
            <person name="Niehuis O."/>
        </authorList>
    </citation>
    <scope>NUCLEOTIDE SEQUENCE</scope>
    <source>
        <strain evidence="2">GBR_01_08_01A</strain>
    </source>
</reference>
<dbReference type="Proteomes" id="UP001258017">
    <property type="component" value="Unassembled WGS sequence"/>
</dbReference>
<evidence type="ECO:0000313" key="2">
    <source>
        <dbReference type="EMBL" id="KAK2583268.1"/>
    </source>
</evidence>
<name>A0AAD9RQ40_9HYME</name>
<dbReference type="AlphaFoldDB" id="A0AAD9RQ40"/>
<keyword evidence="1" id="KW-0472">Membrane</keyword>
<comment type="caution">
    <text evidence="2">The sequence shown here is derived from an EMBL/GenBank/DDBJ whole genome shotgun (WGS) entry which is preliminary data.</text>
</comment>
<keyword evidence="3" id="KW-1185">Reference proteome</keyword>
<feature type="transmembrane region" description="Helical" evidence="1">
    <location>
        <begin position="42"/>
        <end position="58"/>
    </location>
</feature>
<reference evidence="2" key="1">
    <citation type="submission" date="2021-08" db="EMBL/GenBank/DDBJ databases">
        <authorList>
            <person name="Misof B."/>
            <person name="Oliver O."/>
            <person name="Podsiadlowski L."/>
            <person name="Donath A."/>
            <person name="Peters R."/>
            <person name="Mayer C."/>
            <person name="Rust J."/>
            <person name="Gunkel S."/>
            <person name="Lesny P."/>
            <person name="Martin S."/>
            <person name="Oeyen J.P."/>
            <person name="Petersen M."/>
            <person name="Panagiotis P."/>
            <person name="Wilbrandt J."/>
            <person name="Tanja T."/>
        </authorList>
    </citation>
    <scope>NUCLEOTIDE SEQUENCE</scope>
    <source>
        <strain evidence="2">GBR_01_08_01A</strain>
        <tissue evidence="2">Thorax + abdomen</tissue>
    </source>
</reference>
<keyword evidence="1" id="KW-1133">Transmembrane helix</keyword>
<keyword evidence="1" id="KW-0812">Transmembrane</keyword>
<dbReference type="EMBL" id="JAIFRP010000030">
    <property type="protein sequence ID" value="KAK2583268.1"/>
    <property type="molecule type" value="Genomic_DNA"/>
</dbReference>
<evidence type="ECO:0000313" key="3">
    <source>
        <dbReference type="Proteomes" id="UP001258017"/>
    </source>
</evidence>
<sequence>MGTMKKGKDAKRRLEFLLSSKLVEAVHQRTEEKIKKKMHTRIIPLFLISCVLLCSTVGKTRMINSDLFYFPDQAEYIKRAFKCLDGLILWPGNGRCYKEGERGPCNIGRVLVLDKQLLPQCKDVV</sequence>
<protein>
    <submittedName>
        <fullName evidence="2">Uncharacterized protein</fullName>
    </submittedName>
</protein>
<accession>A0AAD9RQ40</accession>
<evidence type="ECO:0000256" key="1">
    <source>
        <dbReference type="SAM" id="Phobius"/>
    </source>
</evidence>
<organism evidence="2 3">
    <name type="scientific">Odynerus spinipes</name>
    <dbReference type="NCBI Taxonomy" id="1348599"/>
    <lineage>
        <taxon>Eukaryota</taxon>
        <taxon>Metazoa</taxon>
        <taxon>Ecdysozoa</taxon>
        <taxon>Arthropoda</taxon>
        <taxon>Hexapoda</taxon>
        <taxon>Insecta</taxon>
        <taxon>Pterygota</taxon>
        <taxon>Neoptera</taxon>
        <taxon>Endopterygota</taxon>
        <taxon>Hymenoptera</taxon>
        <taxon>Apocrita</taxon>
        <taxon>Aculeata</taxon>
        <taxon>Vespoidea</taxon>
        <taxon>Vespidae</taxon>
        <taxon>Eumeninae</taxon>
        <taxon>Odynerus</taxon>
    </lineage>
</organism>
<gene>
    <name evidence="2" type="ORF">KPH14_009278</name>
</gene>
<proteinExistence type="predicted"/>